<comment type="caution">
    <text evidence="3">The sequence shown here is derived from an EMBL/GenBank/DDBJ whole genome shotgun (WGS) entry which is preliminary data.</text>
</comment>
<evidence type="ECO:0000313" key="4">
    <source>
        <dbReference type="Proteomes" id="UP000294739"/>
    </source>
</evidence>
<keyword evidence="2" id="KW-0812">Transmembrane</keyword>
<keyword evidence="2" id="KW-0472">Membrane</keyword>
<dbReference type="RefSeq" id="WP_131896703.1">
    <property type="nucleotide sequence ID" value="NZ_SMKZ01000024.1"/>
</dbReference>
<feature type="transmembrane region" description="Helical" evidence="2">
    <location>
        <begin position="27"/>
        <end position="46"/>
    </location>
</feature>
<keyword evidence="2" id="KW-1133">Transmembrane helix</keyword>
<evidence type="ECO:0000256" key="2">
    <source>
        <dbReference type="SAM" id="Phobius"/>
    </source>
</evidence>
<feature type="region of interest" description="Disordered" evidence="1">
    <location>
        <begin position="1"/>
        <end position="21"/>
    </location>
</feature>
<name>A0A4R5D4V4_9ACTN</name>
<reference evidence="3 4" key="1">
    <citation type="submission" date="2019-03" db="EMBL/GenBank/DDBJ databases">
        <title>Draft genome sequences of novel Actinobacteria.</title>
        <authorList>
            <person name="Sahin N."/>
            <person name="Ay H."/>
            <person name="Saygin H."/>
        </authorList>
    </citation>
    <scope>NUCLEOTIDE SEQUENCE [LARGE SCALE GENOMIC DNA]</scope>
    <source>
        <strain evidence="3 4">5K138</strain>
    </source>
</reference>
<dbReference type="EMBL" id="SMKZ01000024">
    <property type="protein sequence ID" value="TDE08442.1"/>
    <property type="molecule type" value="Genomic_DNA"/>
</dbReference>
<protein>
    <submittedName>
        <fullName evidence="3">Uncharacterized protein</fullName>
    </submittedName>
</protein>
<proteinExistence type="predicted"/>
<organism evidence="3 4">
    <name type="scientific">Jiangella asiatica</name>
    <dbReference type="NCBI Taxonomy" id="2530372"/>
    <lineage>
        <taxon>Bacteria</taxon>
        <taxon>Bacillati</taxon>
        <taxon>Actinomycetota</taxon>
        <taxon>Actinomycetes</taxon>
        <taxon>Jiangellales</taxon>
        <taxon>Jiangellaceae</taxon>
        <taxon>Jiangella</taxon>
    </lineage>
</organism>
<sequence>MAVDPSGPQNAVGSDRPSARAATPRHLWLAGLIFLGVYAIGAYDYVQVQVRSESYFEAQDYGPEQIHYFVDYPVAPLA</sequence>
<evidence type="ECO:0000256" key="1">
    <source>
        <dbReference type="SAM" id="MobiDB-lite"/>
    </source>
</evidence>
<keyword evidence="4" id="KW-1185">Reference proteome</keyword>
<dbReference type="Proteomes" id="UP000294739">
    <property type="component" value="Unassembled WGS sequence"/>
</dbReference>
<gene>
    <name evidence="3" type="ORF">E1269_17170</name>
</gene>
<dbReference type="AlphaFoldDB" id="A0A4R5D4V4"/>
<dbReference type="InParanoid" id="A0A4R5D4V4"/>
<dbReference type="OrthoDB" id="4544855at2"/>
<accession>A0A4R5D4V4</accession>
<evidence type="ECO:0000313" key="3">
    <source>
        <dbReference type="EMBL" id="TDE08442.1"/>
    </source>
</evidence>